<evidence type="ECO:0000313" key="2">
    <source>
        <dbReference type="EMBL" id="SHH93969.1"/>
    </source>
</evidence>
<dbReference type="AlphaFoldDB" id="A0A1M5X2D8"/>
<dbReference type="GO" id="GO:0043022">
    <property type="term" value="F:ribosome binding"/>
    <property type="evidence" value="ECO:0007669"/>
    <property type="project" value="InterPro"/>
</dbReference>
<accession>A0A1M5X2D8</accession>
<proteinExistence type="predicted"/>
<dbReference type="GO" id="GO:0016788">
    <property type="term" value="F:hydrolase activity, acting on ester bonds"/>
    <property type="evidence" value="ECO:0007669"/>
    <property type="project" value="InterPro"/>
</dbReference>
<keyword evidence="3" id="KW-1185">Reference proteome</keyword>
<dbReference type="GO" id="GO:0003723">
    <property type="term" value="F:RNA binding"/>
    <property type="evidence" value="ECO:0007669"/>
    <property type="project" value="InterPro"/>
</dbReference>
<reference evidence="3" key="1">
    <citation type="submission" date="2016-11" db="EMBL/GenBank/DDBJ databases">
        <authorList>
            <person name="Varghese N."/>
            <person name="Submissions S."/>
        </authorList>
    </citation>
    <scope>NUCLEOTIDE SEQUENCE [LARGE SCALE GENOMIC DNA]</scope>
    <source>
        <strain evidence="3">CGMCC 1.6496</strain>
    </source>
</reference>
<gene>
    <name evidence="2" type="ORF">SAMN05421807_12074</name>
</gene>
<dbReference type="EMBL" id="FQXD01000020">
    <property type="protein sequence ID" value="SHH93969.1"/>
    <property type="molecule type" value="Genomic_DNA"/>
</dbReference>
<dbReference type="Gene3D" id="3.10.380.10">
    <property type="entry name" value="Colicin E3-like ribonuclease domain"/>
    <property type="match status" value="1"/>
</dbReference>
<feature type="domain" description="Colicin E3-like ribonuclease" evidence="1">
    <location>
        <begin position="30"/>
        <end position="78"/>
    </location>
</feature>
<sequence>MLHLIWLNTKSQSPVWKKLRPYKGKTKTSGSEKKKRYYQWGHTHNDIEVYDSNYKHLGSKDPLTGEMYKGPVKGRRLKF</sequence>
<dbReference type="SUPFAM" id="SSF63840">
    <property type="entry name" value="Ribonuclease domain of colicin E3"/>
    <property type="match status" value="1"/>
</dbReference>
<dbReference type="Pfam" id="PF09000">
    <property type="entry name" value="Cytotoxic"/>
    <property type="match status" value="1"/>
</dbReference>
<name>A0A1M5X2D8_9BACI</name>
<dbReference type="InterPro" id="IPR036725">
    <property type="entry name" value="ColE3_ribonuclease_sf"/>
</dbReference>
<dbReference type="Proteomes" id="UP000184079">
    <property type="component" value="Unassembled WGS sequence"/>
</dbReference>
<protein>
    <submittedName>
        <fullName evidence="2">Cytotoxic</fullName>
    </submittedName>
</protein>
<organism evidence="2 3">
    <name type="scientific">Virgibacillus chiguensis</name>
    <dbReference type="NCBI Taxonomy" id="411959"/>
    <lineage>
        <taxon>Bacteria</taxon>
        <taxon>Bacillati</taxon>
        <taxon>Bacillota</taxon>
        <taxon>Bacilli</taxon>
        <taxon>Bacillales</taxon>
        <taxon>Bacillaceae</taxon>
        <taxon>Virgibacillus</taxon>
    </lineage>
</organism>
<evidence type="ECO:0000259" key="1">
    <source>
        <dbReference type="Pfam" id="PF09000"/>
    </source>
</evidence>
<dbReference type="InterPro" id="IPR009105">
    <property type="entry name" value="Colicin_E3_ribonuclease"/>
</dbReference>
<evidence type="ECO:0000313" key="3">
    <source>
        <dbReference type="Proteomes" id="UP000184079"/>
    </source>
</evidence>